<dbReference type="PANTHER" id="PTHR30592">
    <property type="entry name" value="FORMATE DEHYDROGENASE"/>
    <property type="match status" value="1"/>
</dbReference>
<dbReference type="HAMAP" id="MF_00187">
    <property type="entry name" value="FdhD"/>
    <property type="match status" value="1"/>
</dbReference>
<keyword evidence="5" id="KW-1185">Reference proteome</keyword>
<dbReference type="Gene3D" id="3.10.20.10">
    <property type="match status" value="1"/>
</dbReference>
<dbReference type="RefSeq" id="WP_283485870.1">
    <property type="nucleotide sequence ID" value="NZ_CP125947.1"/>
</dbReference>
<evidence type="ECO:0000256" key="2">
    <source>
        <dbReference type="ARBA" id="ARBA00023150"/>
    </source>
</evidence>
<accession>A0ABY8SS42</accession>
<dbReference type="SUPFAM" id="SSF53927">
    <property type="entry name" value="Cytidine deaminase-like"/>
    <property type="match status" value="1"/>
</dbReference>
<comment type="function">
    <text evidence="3">Required for formate dehydrogenase (FDH) activity. Acts as a sulfur carrier protein that transfers sulfur from IscS to the molybdenum cofactor prior to its insertion into FDH.</text>
</comment>
<keyword evidence="1 3" id="KW-0963">Cytoplasm</keyword>
<dbReference type="PANTHER" id="PTHR30592:SF1">
    <property type="entry name" value="SULFUR CARRIER PROTEIN FDHD"/>
    <property type="match status" value="1"/>
</dbReference>
<feature type="active site" description="Cysteine persulfide intermediate" evidence="3">
    <location>
        <position position="131"/>
    </location>
</feature>
<evidence type="ECO:0000313" key="5">
    <source>
        <dbReference type="Proteomes" id="UP001240697"/>
    </source>
</evidence>
<keyword evidence="2 3" id="KW-0501">Molybdenum cofactor biosynthesis</keyword>
<dbReference type="Gene3D" id="3.40.140.10">
    <property type="entry name" value="Cytidine Deaminase, domain 2"/>
    <property type="match status" value="1"/>
</dbReference>
<proteinExistence type="inferred from homology"/>
<name>A0ABY8SS42_9BURK</name>
<dbReference type="InterPro" id="IPR016193">
    <property type="entry name" value="Cytidine_deaminase-like"/>
</dbReference>
<reference evidence="4 5" key="1">
    <citation type="submission" date="2023-05" db="EMBL/GenBank/DDBJ databases">
        <authorList>
            <person name="Yin Y."/>
            <person name="Lu Z."/>
        </authorList>
    </citation>
    <scope>NUCLEOTIDE SEQUENCE [LARGE SCALE GENOMIC DNA]</scope>
    <source>
        <strain evidence="4 5">ZM22</strain>
    </source>
</reference>
<gene>
    <name evidence="3 4" type="primary">fdhD</name>
    <name evidence="4" type="ORF">QMY55_20065</name>
</gene>
<dbReference type="NCBIfam" id="TIGR00129">
    <property type="entry name" value="fdhD_narQ"/>
    <property type="match status" value="1"/>
</dbReference>
<dbReference type="PIRSF" id="PIRSF015626">
    <property type="entry name" value="FdhD"/>
    <property type="match status" value="1"/>
</dbReference>
<dbReference type="Pfam" id="PF02634">
    <property type="entry name" value="FdhD-NarQ"/>
    <property type="match status" value="1"/>
</dbReference>
<sequence length="288" mass="30162">MTESACPLPATEALAALQRHAVTFHNAGQVHAQQRVLAAEVPIALVFNGISHAVMMGSPGDVQDFALGFALTEGIIDSAADCYGIEFRPVAAAAAGLPDGMDGIEVQLEIASRCFARLKDKRRSMTGRTGCGVCGVESFAALDLSFDALPAHDWVHRVDASTVLKAIGALPPHQILNAEAGAIHAAGWATLDGEITDVLEDVGRHNALDKLIGRLARTGRLDQPGFVLLSSRGSHELVRKCAKVGIAALATISAPTAMGVRMAELTGLRFWGLCRPPKAVLYATGGKA</sequence>
<comment type="subcellular location">
    <subcellularLocation>
        <location evidence="3">Cytoplasm</location>
    </subcellularLocation>
</comment>
<dbReference type="Proteomes" id="UP001240697">
    <property type="component" value="Chromosome"/>
</dbReference>
<evidence type="ECO:0000256" key="3">
    <source>
        <dbReference type="HAMAP-Rule" id="MF_00187"/>
    </source>
</evidence>
<dbReference type="EMBL" id="CP125947">
    <property type="protein sequence ID" value="WHS64759.1"/>
    <property type="molecule type" value="Genomic_DNA"/>
</dbReference>
<dbReference type="InterPro" id="IPR003786">
    <property type="entry name" value="FdhD"/>
</dbReference>
<comment type="similarity">
    <text evidence="3">Belongs to the FdhD family.</text>
</comment>
<evidence type="ECO:0000256" key="1">
    <source>
        <dbReference type="ARBA" id="ARBA00022490"/>
    </source>
</evidence>
<organism evidence="4 5">
    <name type="scientific">Comamonas resistens</name>
    <dbReference type="NCBI Taxonomy" id="3046670"/>
    <lineage>
        <taxon>Bacteria</taxon>
        <taxon>Pseudomonadati</taxon>
        <taxon>Pseudomonadota</taxon>
        <taxon>Betaproteobacteria</taxon>
        <taxon>Burkholderiales</taxon>
        <taxon>Comamonadaceae</taxon>
        <taxon>Comamonas</taxon>
    </lineage>
</organism>
<evidence type="ECO:0000313" key="4">
    <source>
        <dbReference type="EMBL" id="WHS64759.1"/>
    </source>
</evidence>
<protein>
    <recommendedName>
        <fullName evidence="3">Sulfur carrier protein FdhD</fullName>
    </recommendedName>
</protein>
<comment type="caution">
    <text evidence="3">Lacks conserved residue(s) required for the propagation of feature annotation.</text>
</comment>